<gene>
    <name evidence="1" type="ORF">C8F04DRAFT_963409</name>
</gene>
<comment type="caution">
    <text evidence="1">The sequence shown here is derived from an EMBL/GenBank/DDBJ whole genome shotgun (WGS) entry which is preliminary data.</text>
</comment>
<evidence type="ECO:0000313" key="2">
    <source>
        <dbReference type="Proteomes" id="UP001218188"/>
    </source>
</evidence>
<accession>A0AAD6SIW0</accession>
<dbReference type="AlphaFoldDB" id="A0AAD6SIW0"/>
<protein>
    <submittedName>
        <fullName evidence="1">Uncharacterized protein</fullName>
    </submittedName>
</protein>
<feature type="non-terminal residue" evidence="1">
    <location>
        <position position="1"/>
    </location>
</feature>
<proteinExistence type="predicted"/>
<name>A0AAD6SIW0_9AGAR</name>
<sequence>YKHSVFTTTEVEYSDAPQTVHKNIQAAFDTMEAITVLGNWNHRTGGGVWFPQDKALVELVPGATVLIPAGTKPYSLVGVRPHEKQFVFRQFCNAGVLRWVKKGLRSDTEFEQGASPDELAAWEEYRVLRGRAALKKFSRLNEVYVL</sequence>
<evidence type="ECO:0000313" key="1">
    <source>
        <dbReference type="EMBL" id="KAJ7028876.1"/>
    </source>
</evidence>
<dbReference type="EMBL" id="JARJCM010000107">
    <property type="protein sequence ID" value="KAJ7028876.1"/>
    <property type="molecule type" value="Genomic_DNA"/>
</dbReference>
<organism evidence="1 2">
    <name type="scientific">Mycena alexandri</name>
    <dbReference type="NCBI Taxonomy" id="1745969"/>
    <lineage>
        <taxon>Eukaryota</taxon>
        <taxon>Fungi</taxon>
        <taxon>Dikarya</taxon>
        <taxon>Basidiomycota</taxon>
        <taxon>Agaricomycotina</taxon>
        <taxon>Agaricomycetes</taxon>
        <taxon>Agaricomycetidae</taxon>
        <taxon>Agaricales</taxon>
        <taxon>Marasmiineae</taxon>
        <taxon>Mycenaceae</taxon>
        <taxon>Mycena</taxon>
    </lineage>
</organism>
<dbReference type="Proteomes" id="UP001218188">
    <property type="component" value="Unassembled WGS sequence"/>
</dbReference>
<reference evidence="1" key="1">
    <citation type="submission" date="2023-03" db="EMBL/GenBank/DDBJ databases">
        <title>Massive genome expansion in bonnet fungi (Mycena s.s.) driven by repeated elements and novel gene families across ecological guilds.</title>
        <authorList>
            <consortium name="Lawrence Berkeley National Laboratory"/>
            <person name="Harder C.B."/>
            <person name="Miyauchi S."/>
            <person name="Viragh M."/>
            <person name="Kuo A."/>
            <person name="Thoen E."/>
            <person name="Andreopoulos B."/>
            <person name="Lu D."/>
            <person name="Skrede I."/>
            <person name="Drula E."/>
            <person name="Henrissat B."/>
            <person name="Morin E."/>
            <person name="Kohler A."/>
            <person name="Barry K."/>
            <person name="LaButti K."/>
            <person name="Morin E."/>
            <person name="Salamov A."/>
            <person name="Lipzen A."/>
            <person name="Mereny Z."/>
            <person name="Hegedus B."/>
            <person name="Baldrian P."/>
            <person name="Stursova M."/>
            <person name="Weitz H."/>
            <person name="Taylor A."/>
            <person name="Grigoriev I.V."/>
            <person name="Nagy L.G."/>
            <person name="Martin F."/>
            <person name="Kauserud H."/>
        </authorList>
    </citation>
    <scope>NUCLEOTIDE SEQUENCE</scope>
    <source>
        <strain evidence="1">CBHHK200</strain>
    </source>
</reference>
<keyword evidence="2" id="KW-1185">Reference proteome</keyword>